<accession>D4ZLS7</accession>
<dbReference type="Proteomes" id="UP000002350">
    <property type="component" value="Chromosome"/>
</dbReference>
<dbReference type="RefSeq" id="WP_013051927.1">
    <property type="nucleotide sequence ID" value="NC_014012.1"/>
</dbReference>
<organism evidence="1 2">
    <name type="scientific">Shewanella violacea (strain JCM 10179 / CIP 106290 / LMG 19151 / DSS12)</name>
    <dbReference type="NCBI Taxonomy" id="637905"/>
    <lineage>
        <taxon>Bacteria</taxon>
        <taxon>Pseudomonadati</taxon>
        <taxon>Pseudomonadota</taxon>
        <taxon>Gammaproteobacteria</taxon>
        <taxon>Alteromonadales</taxon>
        <taxon>Shewanellaceae</taxon>
        <taxon>Shewanella</taxon>
    </lineage>
</organism>
<proteinExistence type="predicted"/>
<dbReference type="HOGENOM" id="CLU_2571960_0_0_6"/>
<gene>
    <name evidence="1" type="ordered locus">SVI_2655</name>
</gene>
<protein>
    <submittedName>
        <fullName evidence="1">Uncharacterized protein</fullName>
    </submittedName>
</protein>
<evidence type="ECO:0000313" key="1">
    <source>
        <dbReference type="EMBL" id="BAJ02626.1"/>
    </source>
</evidence>
<reference evidence="2" key="1">
    <citation type="journal article" date="2010" name="Mol. Biosyst.">
        <title>Complete genome sequence and comparative analysis of Shewanella violacea, a psychrophilic and piezophilic bacterium from deep sea floor sediments.</title>
        <authorList>
            <person name="Aono E."/>
            <person name="Baba T."/>
            <person name="Ara T."/>
            <person name="Nishi T."/>
            <person name="Nakamichi T."/>
            <person name="Inamoto E."/>
            <person name="Toyonaga H."/>
            <person name="Hasegawa M."/>
            <person name="Takai Y."/>
            <person name="Okumura Y."/>
            <person name="Baba M."/>
            <person name="Tomita M."/>
            <person name="Kato C."/>
            <person name="Oshima T."/>
            <person name="Nakasone K."/>
            <person name="Mori H."/>
        </authorList>
    </citation>
    <scope>NUCLEOTIDE SEQUENCE [LARGE SCALE GENOMIC DNA]</scope>
    <source>
        <strain evidence="2">JCM 10179 / CIP 106290 / LMG 19151 / DSS12</strain>
    </source>
</reference>
<dbReference type="EMBL" id="AP011177">
    <property type="protein sequence ID" value="BAJ02626.1"/>
    <property type="molecule type" value="Genomic_DNA"/>
</dbReference>
<dbReference type="KEGG" id="svo:SVI_2655"/>
<name>D4ZLS7_SHEVD</name>
<evidence type="ECO:0000313" key="2">
    <source>
        <dbReference type="Proteomes" id="UP000002350"/>
    </source>
</evidence>
<dbReference type="AlphaFoldDB" id="D4ZLS7"/>
<sequence length="81" mass="9264">MFRFTIYSIVAYAFWLTFSDMSGYFDHHQSSENHTETVTSLIEHSDTKLNKPFTQLVATNIRVTQCQEGADCGLNLLVITE</sequence>
<keyword evidence="2" id="KW-1185">Reference proteome</keyword>
<dbReference type="OrthoDB" id="6271613at2"/>